<reference evidence="1" key="2">
    <citation type="journal article" date="2015" name="Data Brief">
        <title>Shoot transcriptome of the giant reed, Arundo donax.</title>
        <authorList>
            <person name="Barrero R.A."/>
            <person name="Guerrero F.D."/>
            <person name="Moolhuijzen P."/>
            <person name="Goolsby J.A."/>
            <person name="Tidwell J."/>
            <person name="Bellgard S.E."/>
            <person name="Bellgard M.I."/>
        </authorList>
    </citation>
    <scope>NUCLEOTIDE SEQUENCE</scope>
    <source>
        <tissue evidence="1">Shoot tissue taken approximately 20 cm above the soil surface</tissue>
    </source>
</reference>
<dbReference type="AlphaFoldDB" id="A0A0A8ZGL9"/>
<evidence type="ECO:0000313" key="1">
    <source>
        <dbReference type="EMBL" id="JAD35890.1"/>
    </source>
</evidence>
<organism evidence="1">
    <name type="scientific">Arundo donax</name>
    <name type="common">Giant reed</name>
    <name type="synonym">Donax arundinaceus</name>
    <dbReference type="NCBI Taxonomy" id="35708"/>
    <lineage>
        <taxon>Eukaryota</taxon>
        <taxon>Viridiplantae</taxon>
        <taxon>Streptophyta</taxon>
        <taxon>Embryophyta</taxon>
        <taxon>Tracheophyta</taxon>
        <taxon>Spermatophyta</taxon>
        <taxon>Magnoliopsida</taxon>
        <taxon>Liliopsida</taxon>
        <taxon>Poales</taxon>
        <taxon>Poaceae</taxon>
        <taxon>PACMAD clade</taxon>
        <taxon>Arundinoideae</taxon>
        <taxon>Arundineae</taxon>
        <taxon>Arundo</taxon>
    </lineage>
</organism>
<sequence>MVASKCLQQFARWVVHALKFEVASMIHS</sequence>
<name>A0A0A8ZGL9_ARUDO</name>
<dbReference type="EMBL" id="GBRH01262005">
    <property type="protein sequence ID" value="JAD35890.1"/>
    <property type="molecule type" value="Transcribed_RNA"/>
</dbReference>
<proteinExistence type="predicted"/>
<protein>
    <submittedName>
        <fullName evidence="1">Uncharacterized protein</fullName>
    </submittedName>
</protein>
<accession>A0A0A8ZGL9</accession>
<reference evidence="1" key="1">
    <citation type="submission" date="2014-09" db="EMBL/GenBank/DDBJ databases">
        <authorList>
            <person name="Magalhaes I.L.F."/>
            <person name="Oliveira U."/>
            <person name="Santos F.R."/>
            <person name="Vidigal T.H.D.A."/>
            <person name="Brescovit A.D."/>
            <person name="Santos A.J."/>
        </authorList>
    </citation>
    <scope>NUCLEOTIDE SEQUENCE</scope>
    <source>
        <tissue evidence="1">Shoot tissue taken approximately 20 cm above the soil surface</tissue>
    </source>
</reference>